<evidence type="ECO:0000256" key="6">
    <source>
        <dbReference type="ARBA" id="ARBA00022723"/>
    </source>
</evidence>
<comment type="similarity">
    <text evidence="11 14">Belongs to the SoxA family.</text>
</comment>
<keyword evidence="8 14" id="KW-0574">Periplasm</keyword>
<dbReference type="EC" id="2.8.5.2" evidence="14"/>
<feature type="binding site" description="axial binding residue" evidence="17">
    <location>
        <position position="243"/>
    </location>
    <ligand>
        <name>heme c</name>
        <dbReference type="ChEBI" id="CHEBI:61717"/>
        <label>2</label>
    </ligand>
    <ligandPart>
        <name>Fe</name>
        <dbReference type="ChEBI" id="CHEBI:18248"/>
    </ligandPart>
</feature>
<evidence type="ECO:0000256" key="5">
    <source>
        <dbReference type="ARBA" id="ARBA00022679"/>
    </source>
</evidence>
<dbReference type="GO" id="GO:0046872">
    <property type="term" value="F:metal ion binding"/>
    <property type="evidence" value="ECO:0007669"/>
    <property type="project" value="UniProtKB-KW"/>
</dbReference>
<dbReference type="GO" id="GO:0009055">
    <property type="term" value="F:electron transfer activity"/>
    <property type="evidence" value="ECO:0007669"/>
    <property type="project" value="InterPro"/>
</dbReference>
<feature type="binding site" description="axial binding residue" evidence="17">
    <location>
        <position position="195"/>
    </location>
    <ligand>
        <name>heme c</name>
        <dbReference type="ChEBI" id="CHEBI:61717"/>
        <label>2</label>
    </ligand>
    <ligandPart>
        <name>Fe</name>
        <dbReference type="ChEBI" id="CHEBI:18248"/>
    </ligandPart>
</feature>
<sequence length="282" mass="30703">MKRKLSCAAALTLATGVVLAVSTTTAVYAQAASTQESTSDGIAEYREMLGEGGNPAELIEMTGEELWAEKRGPKNASLEQCELGQGPGVVKNAYAHLPRYFDDAGRVMDLESRLVYCMVTLQGMSEKEVTKKPFSGSGDYSTDLEALVGYVVGQSRGTLLAVPQEHPQEKAAFERGKQIFFFRGGPYDFACASCHSVDGQRIRLQDLPNLTESGPARAAYTSWPAYRVSQGALRSMQWRLNDCFRQQRMPHLKYGSQASIDLLVFLAANANGGEMAAPGLKR</sequence>
<evidence type="ECO:0000256" key="18">
    <source>
        <dbReference type="SAM" id="SignalP"/>
    </source>
</evidence>
<evidence type="ECO:0000256" key="1">
    <source>
        <dbReference type="ARBA" id="ARBA00004418"/>
    </source>
</evidence>
<dbReference type="Proteomes" id="UP000234328">
    <property type="component" value="Unassembled WGS sequence"/>
</dbReference>
<keyword evidence="4 14" id="KW-0349">Heme</keyword>
<keyword evidence="6 14" id="KW-0479">Metal-binding</keyword>
<keyword evidence="3 14" id="KW-0813">Transport</keyword>
<comment type="cofactor">
    <cofactor evidence="16">
        <name>heme</name>
        <dbReference type="ChEBI" id="CHEBI:30413"/>
    </cofactor>
    <text evidence="16">Binds 2 heme groups per subunit.</text>
</comment>
<comment type="subcellular location">
    <subcellularLocation>
        <location evidence="1 14">Periplasm</location>
    </subcellularLocation>
</comment>
<dbReference type="GO" id="GO:0016740">
    <property type="term" value="F:transferase activity"/>
    <property type="evidence" value="ECO:0007669"/>
    <property type="project" value="UniProtKB-KW"/>
</dbReference>
<dbReference type="SUPFAM" id="SSF46626">
    <property type="entry name" value="Cytochrome c"/>
    <property type="match status" value="2"/>
</dbReference>
<dbReference type="InterPro" id="IPR009056">
    <property type="entry name" value="Cyt_c-like_dom"/>
</dbReference>
<evidence type="ECO:0000256" key="15">
    <source>
        <dbReference type="PIRSR" id="PIRSR038455-1"/>
    </source>
</evidence>
<proteinExistence type="inferred from homology"/>
<feature type="signal peptide" evidence="18">
    <location>
        <begin position="1"/>
        <end position="20"/>
    </location>
</feature>
<evidence type="ECO:0000313" key="21">
    <source>
        <dbReference type="Proteomes" id="UP000234328"/>
    </source>
</evidence>
<dbReference type="Gene3D" id="1.10.760.10">
    <property type="entry name" value="Cytochrome c-like domain"/>
    <property type="match status" value="2"/>
</dbReference>
<evidence type="ECO:0000259" key="19">
    <source>
        <dbReference type="PROSITE" id="PS51007"/>
    </source>
</evidence>
<feature type="binding site" description="axial binding residue" evidence="17">
    <location>
        <position position="117"/>
    </location>
    <ligand>
        <name>heme c</name>
        <dbReference type="ChEBI" id="CHEBI:61717"/>
        <label>1</label>
    </ligand>
    <ligandPart>
        <name>Fe</name>
        <dbReference type="ChEBI" id="CHEBI:18248"/>
    </ligandPart>
</feature>
<dbReference type="EMBL" id="PDNV01000007">
    <property type="protein sequence ID" value="PLC53471.1"/>
    <property type="molecule type" value="Genomic_DNA"/>
</dbReference>
<dbReference type="GO" id="GO:0016669">
    <property type="term" value="F:oxidoreductase activity, acting on a sulfur group of donors, cytochrome as acceptor"/>
    <property type="evidence" value="ECO:0007669"/>
    <property type="project" value="InterPro"/>
</dbReference>
<evidence type="ECO:0000256" key="11">
    <source>
        <dbReference type="ARBA" id="ARBA00025746"/>
    </source>
</evidence>
<dbReference type="NCBIfam" id="TIGR04484">
    <property type="entry name" value="thiosulf_SoxA"/>
    <property type="match status" value="1"/>
</dbReference>
<dbReference type="InterPro" id="IPR036909">
    <property type="entry name" value="Cyt_c-like_dom_sf"/>
</dbReference>
<evidence type="ECO:0000313" key="20">
    <source>
        <dbReference type="EMBL" id="PLC53471.1"/>
    </source>
</evidence>
<evidence type="ECO:0000256" key="2">
    <source>
        <dbReference type="ARBA" id="ARBA00011530"/>
    </source>
</evidence>
<keyword evidence="9 14" id="KW-0249">Electron transport</keyword>
<feature type="chain" id="PRO_5014801273" description="SoxAX cytochrome complex subunit A" evidence="18">
    <location>
        <begin position="21"/>
        <end position="282"/>
    </location>
</feature>
<evidence type="ECO:0000256" key="8">
    <source>
        <dbReference type="ARBA" id="ARBA00022764"/>
    </source>
</evidence>
<dbReference type="RefSeq" id="WP_102070194.1">
    <property type="nucleotide sequence ID" value="NZ_PDNV01000007.1"/>
</dbReference>
<comment type="subunit">
    <text evidence="2 14">Heterodimer of SoxA and SoxX.</text>
</comment>
<dbReference type="PROSITE" id="PS51007">
    <property type="entry name" value="CYTC"/>
    <property type="match status" value="1"/>
</dbReference>
<comment type="caution">
    <text evidence="20">The sequence shown here is derived from an EMBL/GenBank/DDBJ whole genome shotgun (WGS) entry which is preliminary data.</text>
</comment>
<comment type="catalytic activity">
    <reaction evidence="13 14">
        <text>S-sulfanyl-L-cysteinyl-[SoxY protein] + thiosulfate + 2 Fe(III)-[cytochrome c] = S-(2-sulfodisulfanyl)-L-cysteinyl-[SoxY protein] + 2 Fe(II)-[cytochrome c] + 2 H(+)</text>
        <dbReference type="Rhea" id="RHEA:51224"/>
        <dbReference type="Rhea" id="RHEA-COMP:10350"/>
        <dbReference type="Rhea" id="RHEA-COMP:14399"/>
        <dbReference type="Rhea" id="RHEA-COMP:14689"/>
        <dbReference type="Rhea" id="RHEA-COMP:14690"/>
        <dbReference type="ChEBI" id="CHEBI:15378"/>
        <dbReference type="ChEBI" id="CHEBI:29033"/>
        <dbReference type="ChEBI" id="CHEBI:29034"/>
        <dbReference type="ChEBI" id="CHEBI:33542"/>
        <dbReference type="ChEBI" id="CHEBI:61963"/>
        <dbReference type="ChEBI" id="CHEBI:140664"/>
        <dbReference type="EC" id="2.8.5.2"/>
    </reaction>
</comment>
<organism evidence="20 21">
    <name type="scientific">Pollutimonas nitritireducens</name>
    <dbReference type="NCBI Taxonomy" id="2045209"/>
    <lineage>
        <taxon>Bacteria</taxon>
        <taxon>Pseudomonadati</taxon>
        <taxon>Pseudomonadota</taxon>
        <taxon>Betaproteobacteria</taxon>
        <taxon>Burkholderiales</taxon>
        <taxon>Alcaligenaceae</taxon>
        <taxon>Pollutimonas</taxon>
    </lineage>
</organism>
<keyword evidence="5 14" id="KW-0808">Transferase</keyword>
<dbReference type="GO" id="GO:0019417">
    <property type="term" value="P:sulfur oxidation"/>
    <property type="evidence" value="ECO:0007669"/>
    <property type="project" value="InterPro"/>
</dbReference>
<comment type="catalytic activity">
    <reaction evidence="12 14">
        <text>L-cysteinyl-[SoxY protein] + thiosulfate + 2 Fe(III)-[cytochrome c] = S-sulfosulfanyl-L-cysteinyl-[SoxY protein] + 2 Fe(II)-[cytochrome c] + 2 H(+)</text>
        <dbReference type="Rhea" id="RHEA:56720"/>
        <dbReference type="Rhea" id="RHEA-COMP:10350"/>
        <dbReference type="Rhea" id="RHEA-COMP:14328"/>
        <dbReference type="Rhea" id="RHEA-COMP:14399"/>
        <dbReference type="Rhea" id="RHEA-COMP:14691"/>
        <dbReference type="ChEBI" id="CHEBI:15378"/>
        <dbReference type="ChEBI" id="CHEBI:29033"/>
        <dbReference type="ChEBI" id="CHEBI:29034"/>
        <dbReference type="ChEBI" id="CHEBI:29950"/>
        <dbReference type="ChEBI" id="CHEBI:33542"/>
        <dbReference type="ChEBI" id="CHEBI:139321"/>
        <dbReference type="EC" id="2.8.5.2"/>
    </reaction>
</comment>
<dbReference type="GO" id="GO:0020037">
    <property type="term" value="F:heme binding"/>
    <property type="evidence" value="ECO:0007669"/>
    <property type="project" value="InterPro"/>
</dbReference>
<dbReference type="GO" id="GO:0042597">
    <property type="term" value="C:periplasmic space"/>
    <property type="evidence" value="ECO:0007669"/>
    <property type="project" value="UniProtKB-SubCell"/>
</dbReference>
<feature type="binding site" description="covalent" evidence="16">
    <location>
        <position position="81"/>
    </location>
    <ligand>
        <name>heme c</name>
        <dbReference type="ChEBI" id="CHEBI:61717"/>
        <label>1</label>
    </ligand>
</feature>
<accession>A0A2N4UEM2</accession>
<evidence type="ECO:0000256" key="9">
    <source>
        <dbReference type="ARBA" id="ARBA00022982"/>
    </source>
</evidence>
<evidence type="ECO:0000256" key="13">
    <source>
        <dbReference type="ARBA" id="ARBA00048423"/>
    </source>
</evidence>
<feature type="binding site" description="covalent" evidence="16">
    <location>
        <position position="194"/>
    </location>
    <ligand>
        <name>heme c</name>
        <dbReference type="ChEBI" id="CHEBI:61717"/>
        <label>2</label>
    </ligand>
</feature>
<evidence type="ECO:0000256" key="7">
    <source>
        <dbReference type="ARBA" id="ARBA00022729"/>
    </source>
</evidence>
<dbReference type="PIRSF" id="PIRSF038455">
    <property type="entry name" value="SoxA"/>
    <property type="match status" value="1"/>
</dbReference>
<evidence type="ECO:0000256" key="16">
    <source>
        <dbReference type="PIRSR" id="PIRSR038455-2"/>
    </source>
</evidence>
<protein>
    <recommendedName>
        <fullName evidence="14">SoxAX cytochrome complex subunit A</fullName>
        <ecNumber evidence="14">2.8.5.2</ecNumber>
    </recommendedName>
    <alternativeName>
        <fullName evidence="14">Protein SoxA</fullName>
    </alternativeName>
    <alternativeName>
        <fullName evidence="14">Sulfur oxidizing protein A</fullName>
    </alternativeName>
    <alternativeName>
        <fullName evidence="14">Thiosulfate-oxidizing multienzyme system protein SoxA</fullName>
    </alternativeName>
</protein>
<dbReference type="OrthoDB" id="9808312at2"/>
<keyword evidence="21" id="KW-1185">Reference proteome</keyword>
<evidence type="ECO:0000256" key="17">
    <source>
        <dbReference type="PIRSR" id="PIRSR038455-3"/>
    </source>
</evidence>
<feature type="binding site" description="covalent" evidence="16">
    <location>
        <position position="191"/>
    </location>
    <ligand>
        <name>heme c</name>
        <dbReference type="ChEBI" id="CHEBI:61717"/>
        <label>2</label>
    </ligand>
</feature>
<reference evidence="20 21" key="1">
    <citation type="submission" date="2017-10" db="EMBL/GenBank/DDBJ databases">
        <title>Two draft genome sequences of Pusillimonas sp. strains isolated from a nitrate- and radionuclide-contaminated groundwater in Russia.</title>
        <authorList>
            <person name="Grouzdev D.S."/>
            <person name="Tourova T.P."/>
            <person name="Goeva M.A."/>
            <person name="Babich T.L."/>
            <person name="Sokolova D.S."/>
            <person name="Abdullin R."/>
            <person name="Poltaraus A.B."/>
            <person name="Toshchakov S.V."/>
            <person name="Nazina T.N."/>
        </authorList>
    </citation>
    <scope>NUCLEOTIDE SEQUENCE [LARGE SCALE GENOMIC DNA]</scope>
    <source>
        <strain evidence="20 21">JR1/69-2-13</strain>
    </source>
</reference>
<evidence type="ECO:0000256" key="12">
    <source>
        <dbReference type="ARBA" id="ARBA00048077"/>
    </source>
</evidence>
<evidence type="ECO:0000256" key="4">
    <source>
        <dbReference type="ARBA" id="ARBA00022617"/>
    </source>
</evidence>
<dbReference type="Pfam" id="PF21342">
    <property type="entry name" value="SoxA-TsdA_cyt-c"/>
    <property type="match status" value="1"/>
</dbReference>
<name>A0A2N4UEM2_9BURK</name>
<dbReference type="InterPro" id="IPR025710">
    <property type="entry name" value="SoxA"/>
</dbReference>
<keyword evidence="7 18" id="KW-0732">Signal</keyword>
<evidence type="ECO:0000256" key="10">
    <source>
        <dbReference type="ARBA" id="ARBA00023004"/>
    </source>
</evidence>
<keyword evidence="10 14" id="KW-0408">Iron</keyword>
<gene>
    <name evidence="20" type="primary">soxA</name>
    <name evidence="20" type="ORF">CR155_11540</name>
</gene>
<feature type="binding site" evidence="16">
    <location>
        <position position="239"/>
    </location>
    <ligand>
        <name>substrate</name>
    </ligand>
</feature>
<dbReference type="GO" id="GO:0070069">
    <property type="term" value="C:cytochrome complex"/>
    <property type="evidence" value="ECO:0007669"/>
    <property type="project" value="InterPro"/>
</dbReference>
<evidence type="ECO:0000256" key="3">
    <source>
        <dbReference type="ARBA" id="ARBA00022448"/>
    </source>
</evidence>
<feature type="domain" description="Cytochrome c" evidence="19">
    <location>
        <begin position="171"/>
        <end position="282"/>
    </location>
</feature>
<evidence type="ECO:0000256" key="14">
    <source>
        <dbReference type="PIRNR" id="PIRNR038455"/>
    </source>
</evidence>
<dbReference type="AlphaFoldDB" id="A0A2N4UEM2"/>
<feature type="active site" description="Cysteine persulfide intermediate" evidence="15">
    <location>
        <position position="243"/>
    </location>
</feature>